<protein>
    <recommendedName>
        <fullName evidence="2">Serine-tRNA synthetase type1 N-terminal domain-containing protein</fullName>
    </recommendedName>
</protein>
<evidence type="ECO:0000259" key="2">
    <source>
        <dbReference type="Pfam" id="PF02403"/>
    </source>
</evidence>
<evidence type="ECO:0000313" key="3">
    <source>
        <dbReference type="EMBL" id="TYL38937.1"/>
    </source>
</evidence>
<comment type="caution">
    <text evidence="3">The sequence shown here is derived from an EMBL/GenBank/DDBJ whole genome shotgun (WGS) entry which is preliminary data.</text>
</comment>
<dbReference type="RefSeq" id="WP_148857939.1">
    <property type="nucleotide sequence ID" value="NZ_PHNJ01000004.1"/>
</dbReference>
<dbReference type="Pfam" id="PF08889">
    <property type="entry name" value="WbqC"/>
    <property type="match status" value="2"/>
</dbReference>
<evidence type="ECO:0000256" key="1">
    <source>
        <dbReference type="SAM" id="Coils"/>
    </source>
</evidence>
<sequence>MAGIVAAYQPHYYPKLHYLARAQQADVFVIYDDVQFSRSSPHHRAPIEYQGQSWLTIPVRDTGVDTAINDARIEMVNPWPTRHLKTLVGKYGEEARELQPFYERLCPTIVDPAFLRENPNEFDAEGVDDWLELDAEWRARNRELESLQSEKNQIGREIGERKQADPTASIDELVAAAEDVEDRLERVEDTCRELKARRDEALVELSATVDEDETVDELSTNQYWELEVDPEEWMGGVKLVELTIPLLRELFDRFEISSKVVRSSEIPVERTDEAPEYLARLTEYFDGDSYLSGGVGYENYMDDEPFEVRGLDVLVQDWTPTWENGNVCALNVLYGTDEPAKYVR</sequence>
<keyword evidence="4" id="KW-1185">Reference proteome</keyword>
<name>A0A8J8Q519_9EURY</name>
<reference evidence="3" key="1">
    <citation type="submission" date="2017-11" db="EMBL/GenBank/DDBJ databases">
        <authorList>
            <person name="Kajale S.C."/>
            <person name="Sharma A."/>
        </authorList>
    </citation>
    <scope>NUCLEOTIDE SEQUENCE</scope>
    <source>
        <strain evidence="3">LS1_42</strain>
    </source>
</reference>
<dbReference type="AlphaFoldDB" id="A0A8J8Q519"/>
<organism evidence="3 4">
    <name type="scientific">Natronococcus pandeyae</name>
    <dbReference type="NCBI Taxonomy" id="2055836"/>
    <lineage>
        <taxon>Archaea</taxon>
        <taxon>Methanobacteriati</taxon>
        <taxon>Methanobacteriota</taxon>
        <taxon>Stenosarchaea group</taxon>
        <taxon>Halobacteria</taxon>
        <taxon>Halobacteriales</taxon>
        <taxon>Natrialbaceae</taxon>
        <taxon>Natronococcus</taxon>
    </lineage>
</organism>
<dbReference type="OrthoDB" id="199543at2157"/>
<dbReference type="InterPro" id="IPR014985">
    <property type="entry name" value="WbqC"/>
</dbReference>
<dbReference type="Pfam" id="PF02403">
    <property type="entry name" value="Seryl_tRNA_N"/>
    <property type="match status" value="1"/>
</dbReference>
<dbReference type="EMBL" id="PHNJ01000004">
    <property type="protein sequence ID" value="TYL38937.1"/>
    <property type="molecule type" value="Genomic_DNA"/>
</dbReference>
<dbReference type="InterPro" id="IPR010978">
    <property type="entry name" value="tRNA-bd_arm"/>
</dbReference>
<feature type="coiled-coil region" evidence="1">
    <location>
        <begin position="170"/>
        <end position="204"/>
    </location>
</feature>
<feature type="domain" description="Serine-tRNA synthetase type1 N-terminal" evidence="2">
    <location>
        <begin position="122"/>
        <end position="205"/>
    </location>
</feature>
<dbReference type="InterPro" id="IPR042103">
    <property type="entry name" value="SerRS_1_N_sf"/>
</dbReference>
<dbReference type="InterPro" id="IPR015866">
    <property type="entry name" value="Ser-tRNA-synth_1_N"/>
</dbReference>
<dbReference type="GO" id="GO:0000166">
    <property type="term" value="F:nucleotide binding"/>
    <property type="evidence" value="ECO:0007669"/>
    <property type="project" value="InterPro"/>
</dbReference>
<gene>
    <name evidence="3" type="ORF">CV102_10560</name>
</gene>
<proteinExistence type="predicted"/>
<accession>A0A8J8Q519</accession>
<dbReference type="SUPFAM" id="SSF46589">
    <property type="entry name" value="tRNA-binding arm"/>
    <property type="match status" value="1"/>
</dbReference>
<evidence type="ECO:0000313" key="4">
    <source>
        <dbReference type="Proteomes" id="UP000766904"/>
    </source>
</evidence>
<dbReference type="Proteomes" id="UP000766904">
    <property type="component" value="Unassembled WGS sequence"/>
</dbReference>
<dbReference type="Gene3D" id="1.10.287.40">
    <property type="entry name" value="Serine-tRNA synthetase, tRNA binding domain"/>
    <property type="match status" value="1"/>
</dbReference>
<keyword evidence="1" id="KW-0175">Coiled coil</keyword>